<dbReference type="PANTHER" id="PTHR43228:SF1">
    <property type="entry name" value="TWO-COMPONENT RESPONSE REGULATOR ARR22"/>
    <property type="match status" value="1"/>
</dbReference>
<reference evidence="3" key="1">
    <citation type="submission" date="2022-07" db="EMBL/GenBank/DDBJ databases">
        <title>Alkalimarinus sp. nov., isolated from gut of a Alitta virens.</title>
        <authorList>
            <person name="Yang A.I."/>
            <person name="Shin N.-R."/>
        </authorList>
    </citation>
    <scope>NUCLEOTIDE SEQUENCE</scope>
    <source>
        <strain evidence="3">FA028</strain>
    </source>
</reference>
<dbReference type="InterPro" id="IPR052048">
    <property type="entry name" value="ST_Response_Regulator"/>
</dbReference>
<dbReference type="Proteomes" id="UP001164472">
    <property type="component" value="Chromosome"/>
</dbReference>
<dbReference type="SMART" id="SM00448">
    <property type="entry name" value="REC"/>
    <property type="match status" value="1"/>
</dbReference>
<keyword evidence="4" id="KW-1185">Reference proteome</keyword>
<feature type="domain" description="Response regulatory" evidence="2">
    <location>
        <begin position="9"/>
        <end position="123"/>
    </location>
</feature>
<dbReference type="AlphaFoldDB" id="A0A9E8HQ22"/>
<dbReference type="CDD" id="cd00156">
    <property type="entry name" value="REC"/>
    <property type="match status" value="1"/>
</dbReference>
<proteinExistence type="predicted"/>
<dbReference type="InterPro" id="IPR001789">
    <property type="entry name" value="Sig_transdc_resp-reg_receiver"/>
</dbReference>
<dbReference type="PROSITE" id="PS50110">
    <property type="entry name" value="RESPONSE_REGULATORY"/>
    <property type="match status" value="1"/>
</dbReference>
<accession>A0A9E8HQ22</accession>
<dbReference type="GO" id="GO:0000160">
    <property type="term" value="P:phosphorelay signal transduction system"/>
    <property type="evidence" value="ECO:0007669"/>
    <property type="project" value="InterPro"/>
</dbReference>
<dbReference type="Gene3D" id="3.40.50.2300">
    <property type="match status" value="1"/>
</dbReference>
<keyword evidence="1" id="KW-0597">Phosphoprotein</keyword>
<dbReference type="SUPFAM" id="SSF52172">
    <property type="entry name" value="CheY-like"/>
    <property type="match status" value="1"/>
</dbReference>
<name>A0A9E8HQ22_9ALTE</name>
<organism evidence="3 4">
    <name type="scientific">Alkalimarinus sediminis</name>
    <dbReference type="NCBI Taxonomy" id="1632866"/>
    <lineage>
        <taxon>Bacteria</taxon>
        <taxon>Pseudomonadati</taxon>
        <taxon>Pseudomonadota</taxon>
        <taxon>Gammaproteobacteria</taxon>
        <taxon>Alteromonadales</taxon>
        <taxon>Alteromonadaceae</taxon>
        <taxon>Alkalimarinus</taxon>
    </lineage>
</organism>
<evidence type="ECO:0000256" key="1">
    <source>
        <dbReference type="PROSITE-ProRule" id="PRU00169"/>
    </source>
</evidence>
<protein>
    <submittedName>
        <fullName evidence="3">Response regulator</fullName>
    </submittedName>
</protein>
<dbReference type="PANTHER" id="PTHR43228">
    <property type="entry name" value="TWO-COMPONENT RESPONSE REGULATOR"/>
    <property type="match status" value="1"/>
</dbReference>
<feature type="modified residue" description="4-aspartylphosphate" evidence="1">
    <location>
        <position position="58"/>
    </location>
</feature>
<sequence>MNQPINKKRVLLVEDDKMLSILTTAFLEQQNIDTVHARDGQVALSAVQEETFSVIISDLNMPQTDGLTFITELKESGCKTPIFVTTGVTDKRVHEELYQLGVEKVYVKPLLPPTYSEMIDRIKQYL</sequence>
<evidence type="ECO:0000313" key="3">
    <source>
        <dbReference type="EMBL" id="UZW76638.1"/>
    </source>
</evidence>
<gene>
    <name evidence="3" type="ORF">NNL22_08660</name>
</gene>
<evidence type="ECO:0000259" key="2">
    <source>
        <dbReference type="PROSITE" id="PS50110"/>
    </source>
</evidence>
<evidence type="ECO:0000313" key="4">
    <source>
        <dbReference type="Proteomes" id="UP001164472"/>
    </source>
</evidence>
<dbReference type="EMBL" id="CP101527">
    <property type="protein sequence ID" value="UZW76638.1"/>
    <property type="molecule type" value="Genomic_DNA"/>
</dbReference>
<dbReference type="KEGG" id="asem:NNL22_08660"/>
<dbReference type="Pfam" id="PF00072">
    <property type="entry name" value="Response_reg"/>
    <property type="match status" value="1"/>
</dbReference>
<dbReference type="RefSeq" id="WP_251812422.1">
    <property type="nucleotide sequence ID" value="NZ_CP101527.1"/>
</dbReference>
<dbReference type="InterPro" id="IPR011006">
    <property type="entry name" value="CheY-like_superfamily"/>
</dbReference>